<sequence length="264" mass="28685">MGCHSGGDGRNHRRRSAQSAASRCAHITTRVKVGRSFQQYSWWRGVLSVLCALTSSRCSNCACSACVYVRNGATPSALQLQRQCSSVSAREKISDHGPYPVLLSILSCTSIGLWWNSSRCSTEHSERRTSWNVICGNVVCAASVTHLMACTALVCDDGVRQCGDYSAAVRCCRSNESSVPALSPLSQVLFRANSYAVAPPSWDAHPAAPRQSLRMEDEDEWRLGLEMGLYCPPHYTAPPQDFRVGWTCGGVWSTSAASSSLVKV</sequence>
<proteinExistence type="predicted"/>
<protein>
    <submittedName>
        <fullName evidence="2">Uncharacterized protein</fullName>
    </submittedName>
</protein>
<reference evidence="2" key="2">
    <citation type="submission" date="2014-07" db="EMBL/GenBank/DDBJ databases">
        <authorList>
            <person name="Hull J."/>
        </authorList>
    </citation>
    <scope>NUCLEOTIDE SEQUENCE</scope>
</reference>
<evidence type="ECO:0000256" key="1">
    <source>
        <dbReference type="SAM" id="MobiDB-lite"/>
    </source>
</evidence>
<accession>A0A0A9VXN0</accession>
<reference evidence="2" key="1">
    <citation type="journal article" date="2014" name="PLoS ONE">
        <title>Transcriptome-Based Identification of ABC Transporters in the Western Tarnished Plant Bug Lygus hesperus.</title>
        <authorList>
            <person name="Hull J.J."/>
            <person name="Chaney K."/>
            <person name="Geib S.M."/>
            <person name="Fabrick J.A."/>
            <person name="Brent C.S."/>
            <person name="Walsh D."/>
            <person name="Lavine L.C."/>
        </authorList>
    </citation>
    <scope>NUCLEOTIDE SEQUENCE</scope>
</reference>
<gene>
    <name evidence="2" type="ORF">CM83_8725</name>
</gene>
<dbReference type="AlphaFoldDB" id="A0A0A9VXN0"/>
<feature type="region of interest" description="Disordered" evidence="1">
    <location>
        <begin position="1"/>
        <end position="21"/>
    </location>
</feature>
<dbReference type="EMBL" id="GBHO01043668">
    <property type="protein sequence ID" value="JAF99935.1"/>
    <property type="molecule type" value="Transcribed_RNA"/>
</dbReference>
<name>A0A0A9VXN0_LYGHE</name>
<organism evidence="2">
    <name type="scientific">Lygus hesperus</name>
    <name type="common">Western plant bug</name>
    <dbReference type="NCBI Taxonomy" id="30085"/>
    <lineage>
        <taxon>Eukaryota</taxon>
        <taxon>Metazoa</taxon>
        <taxon>Ecdysozoa</taxon>
        <taxon>Arthropoda</taxon>
        <taxon>Hexapoda</taxon>
        <taxon>Insecta</taxon>
        <taxon>Pterygota</taxon>
        <taxon>Neoptera</taxon>
        <taxon>Paraneoptera</taxon>
        <taxon>Hemiptera</taxon>
        <taxon>Heteroptera</taxon>
        <taxon>Panheteroptera</taxon>
        <taxon>Cimicomorpha</taxon>
        <taxon>Miridae</taxon>
        <taxon>Mirini</taxon>
        <taxon>Lygus</taxon>
    </lineage>
</organism>
<evidence type="ECO:0000313" key="2">
    <source>
        <dbReference type="EMBL" id="JAF99935.1"/>
    </source>
</evidence>